<keyword evidence="1" id="KW-0732">Signal</keyword>
<evidence type="ECO:0000256" key="1">
    <source>
        <dbReference type="SAM" id="SignalP"/>
    </source>
</evidence>
<accession>A0A2A2I2D4</accession>
<evidence type="ECO:0000313" key="3">
    <source>
        <dbReference type="Proteomes" id="UP000218332"/>
    </source>
</evidence>
<name>A0A2A2I2D4_9GAMM</name>
<dbReference type="RefSeq" id="WP_095610807.1">
    <property type="nucleotide sequence ID" value="NZ_NMPM01000036.1"/>
</dbReference>
<feature type="chain" id="PRO_5012742434" evidence="1">
    <location>
        <begin position="19"/>
        <end position="168"/>
    </location>
</feature>
<organism evidence="2 3">
    <name type="scientific">Tamilnaduibacter salinus</name>
    <dbReference type="NCBI Taxonomy" id="1484056"/>
    <lineage>
        <taxon>Bacteria</taxon>
        <taxon>Pseudomonadati</taxon>
        <taxon>Pseudomonadota</taxon>
        <taxon>Gammaproteobacteria</taxon>
        <taxon>Pseudomonadales</taxon>
        <taxon>Marinobacteraceae</taxon>
        <taxon>Tamilnaduibacter</taxon>
    </lineage>
</organism>
<comment type="caution">
    <text evidence="2">The sequence shown here is derived from an EMBL/GenBank/DDBJ whole genome shotgun (WGS) entry which is preliminary data.</text>
</comment>
<sequence length="168" mass="19103">MLKVLFLGLLAVSSWSMAAEAPDDHNRYITSKIAKYTQAFKRCQEVVNSRPGPGIRVVDTLKGFPLREVERLLMSKAVLLRHECEKPELTELAYAIVITEGKGLQPRTQKAISAIKTLAFSGDYRTFRKIYQSVPKEIRQDVEGIDYFDRPFDDRLVLEAVRGEQDAN</sequence>
<reference evidence="2 3" key="1">
    <citation type="submission" date="2017-07" db="EMBL/GenBank/DDBJ databases">
        <title>Tamlnaduibacter salinus (Mi-7) genome sequencing.</title>
        <authorList>
            <person name="Verma A."/>
            <person name="Krishnamurthi S."/>
        </authorList>
    </citation>
    <scope>NUCLEOTIDE SEQUENCE [LARGE SCALE GENOMIC DNA]</scope>
    <source>
        <strain evidence="2 3">Mi-7</strain>
    </source>
</reference>
<proteinExistence type="predicted"/>
<keyword evidence="3" id="KW-1185">Reference proteome</keyword>
<dbReference type="AlphaFoldDB" id="A0A2A2I2D4"/>
<feature type="signal peptide" evidence="1">
    <location>
        <begin position="1"/>
        <end position="18"/>
    </location>
</feature>
<dbReference type="EMBL" id="NMPM01000036">
    <property type="protein sequence ID" value="PAV26181.1"/>
    <property type="molecule type" value="Genomic_DNA"/>
</dbReference>
<gene>
    <name evidence="2" type="ORF">CF392_07325</name>
</gene>
<evidence type="ECO:0000313" key="2">
    <source>
        <dbReference type="EMBL" id="PAV26181.1"/>
    </source>
</evidence>
<protein>
    <submittedName>
        <fullName evidence="2">Uncharacterized protein</fullName>
    </submittedName>
</protein>
<dbReference type="Proteomes" id="UP000218332">
    <property type="component" value="Unassembled WGS sequence"/>
</dbReference>